<accession>A0A967B603</accession>
<evidence type="ECO:0000256" key="1">
    <source>
        <dbReference type="SAM" id="MobiDB-lite"/>
    </source>
</evidence>
<sequence>MRMRQKHGAAAVMAALLAAVPVVGHAQTVWSSGPVTDQGTTTQDVPQQPPPPTEAQLAQMRQEVQEAASWRLPPDFLTRMAATLQALRNANLQPPAPGGHISLNETIARVQAVPGIDPILRAHGFTPREFVMGLTGFGITYAVTSNPQAQQSGKAPKLNPANVKLLQSNPTGVQVLLQEMGAQPGQGQQQ</sequence>
<dbReference type="EMBL" id="WOTH01000023">
    <property type="protein sequence ID" value="NHO54455.1"/>
    <property type="molecule type" value="Genomic_DNA"/>
</dbReference>
<evidence type="ECO:0000256" key="2">
    <source>
        <dbReference type="SAM" id="SignalP"/>
    </source>
</evidence>
<reference evidence="3" key="1">
    <citation type="submission" date="2019-11" db="EMBL/GenBank/DDBJ databases">
        <title>Description of new Acetobacter species.</title>
        <authorList>
            <person name="Cleenwerck I."/>
            <person name="Sombolestani A.S."/>
        </authorList>
    </citation>
    <scope>NUCLEOTIDE SEQUENCE</scope>
    <source>
        <strain evidence="3">LMG 1626</strain>
    </source>
</reference>
<organism evidence="3 4">
    <name type="scientific">Acetobacter estunensis</name>
    <dbReference type="NCBI Taxonomy" id="104097"/>
    <lineage>
        <taxon>Bacteria</taxon>
        <taxon>Pseudomonadati</taxon>
        <taxon>Pseudomonadota</taxon>
        <taxon>Alphaproteobacteria</taxon>
        <taxon>Acetobacterales</taxon>
        <taxon>Acetobacteraceae</taxon>
        <taxon>Acetobacter</taxon>
    </lineage>
</organism>
<proteinExistence type="predicted"/>
<evidence type="ECO:0000313" key="4">
    <source>
        <dbReference type="Proteomes" id="UP000597459"/>
    </source>
</evidence>
<feature type="region of interest" description="Disordered" evidence="1">
    <location>
        <begin position="31"/>
        <end position="53"/>
    </location>
</feature>
<feature type="chain" id="PRO_5037539650" evidence="2">
    <location>
        <begin position="27"/>
        <end position="190"/>
    </location>
</feature>
<dbReference type="RefSeq" id="WP_166316485.1">
    <property type="nucleotide sequence ID" value="NZ_WOTH01000023.1"/>
</dbReference>
<name>A0A967B603_9PROT</name>
<feature type="signal peptide" evidence="2">
    <location>
        <begin position="1"/>
        <end position="26"/>
    </location>
</feature>
<dbReference type="AlphaFoldDB" id="A0A967B603"/>
<dbReference type="Proteomes" id="UP000597459">
    <property type="component" value="Unassembled WGS sequence"/>
</dbReference>
<keyword evidence="4" id="KW-1185">Reference proteome</keyword>
<comment type="caution">
    <text evidence="3">The sequence shown here is derived from an EMBL/GenBank/DDBJ whole genome shotgun (WGS) entry which is preliminary data.</text>
</comment>
<keyword evidence="2" id="KW-0732">Signal</keyword>
<protein>
    <submittedName>
        <fullName evidence="3">Uncharacterized protein</fullName>
    </submittedName>
</protein>
<gene>
    <name evidence="3" type="ORF">GOB87_10910</name>
</gene>
<evidence type="ECO:0000313" key="3">
    <source>
        <dbReference type="EMBL" id="NHO54455.1"/>
    </source>
</evidence>
<feature type="compositionally biased region" description="Low complexity" evidence="1">
    <location>
        <begin position="33"/>
        <end position="46"/>
    </location>
</feature>